<keyword evidence="1" id="KW-0812">Transmembrane</keyword>
<dbReference type="RefSeq" id="WP_169419335.1">
    <property type="nucleotide sequence ID" value="NZ_JABBFX010000001.1"/>
</dbReference>
<evidence type="ECO:0000313" key="2">
    <source>
        <dbReference type="EMBL" id="NML45250.1"/>
    </source>
</evidence>
<reference evidence="2 3" key="1">
    <citation type="submission" date="2020-04" db="EMBL/GenBank/DDBJ databases">
        <title>Ramlibacter sp. G-1-2-2 isolated from soil.</title>
        <authorList>
            <person name="Dahal R.H."/>
        </authorList>
    </citation>
    <scope>NUCLEOTIDE SEQUENCE [LARGE SCALE GENOMIC DNA]</scope>
    <source>
        <strain evidence="2 3">G-1-2-2</strain>
    </source>
</reference>
<feature type="transmembrane region" description="Helical" evidence="1">
    <location>
        <begin position="40"/>
        <end position="58"/>
    </location>
</feature>
<feature type="transmembrane region" description="Helical" evidence="1">
    <location>
        <begin position="7"/>
        <end position="28"/>
    </location>
</feature>
<evidence type="ECO:0000313" key="3">
    <source>
        <dbReference type="Proteomes" id="UP000541185"/>
    </source>
</evidence>
<accession>A0A848H7C1</accession>
<feature type="transmembrane region" description="Helical" evidence="1">
    <location>
        <begin position="70"/>
        <end position="89"/>
    </location>
</feature>
<protein>
    <submittedName>
        <fullName evidence="2">Uncharacterized protein</fullName>
    </submittedName>
</protein>
<name>A0A848H7C1_9BURK</name>
<gene>
    <name evidence="2" type="ORF">HHL11_15960</name>
</gene>
<keyword evidence="1" id="KW-0472">Membrane</keyword>
<keyword evidence="3" id="KW-1185">Reference proteome</keyword>
<keyword evidence="1" id="KW-1133">Transmembrane helix</keyword>
<dbReference type="EMBL" id="JABBFX010000001">
    <property type="protein sequence ID" value="NML45250.1"/>
    <property type="molecule type" value="Genomic_DNA"/>
</dbReference>
<comment type="caution">
    <text evidence="2">The sequence shown here is derived from an EMBL/GenBank/DDBJ whole genome shotgun (WGS) entry which is preliminary data.</text>
</comment>
<dbReference type="Proteomes" id="UP000541185">
    <property type="component" value="Unassembled WGS sequence"/>
</dbReference>
<organism evidence="2 3">
    <name type="scientific">Ramlibacter agri</name>
    <dbReference type="NCBI Taxonomy" id="2728837"/>
    <lineage>
        <taxon>Bacteria</taxon>
        <taxon>Pseudomonadati</taxon>
        <taxon>Pseudomonadota</taxon>
        <taxon>Betaproteobacteria</taxon>
        <taxon>Burkholderiales</taxon>
        <taxon>Comamonadaceae</taxon>
        <taxon>Ramlibacter</taxon>
    </lineage>
</organism>
<dbReference type="AlphaFoldDB" id="A0A848H7C1"/>
<sequence length="95" mass="10711">MRLPRSLLLVLWAVLTLFAYYLLLFTPWSAYAPAGVPLRTILTEACVVLAAFTCLEVLRSEERVQLRALAGAVGFPLAVVLLLTMWIGLRRYLQF</sequence>
<proteinExistence type="predicted"/>
<evidence type="ECO:0000256" key="1">
    <source>
        <dbReference type="SAM" id="Phobius"/>
    </source>
</evidence>